<dbReference type="SMART" id="SM00425">
    <property type="entry name" value="TBOX"/>
    <property type="match status" value="1"/>
</dbReference>
<dbReference type="Gene3D" id="2.60.40.820">
    <property type="entry name" value="Transcription factor, T-box"/>
    <property type="match status" value="2"/>
</dbReference>
<feature type="compositionally biased region" description="Polar residues" evidence="6">
    <location>
        <begin position="423"/>
        <end position="441"/>
    </location>
</feature>
<dbReference type="InterPro" id="IPR036960">
    <property type="entry name" value="T-box_sf"/>
</dbReference>
<dbReference type="InterPro" id="IPR008967">
    <property type="entry name" value="p53-like_TF_DNA-bd_sf"/>
</dbReference>
<proteinExistence type="predicted"/>
<dbReference type="EMBL" id="JXJN01010361">
    <property type="status" value="NOT_ANNOTATED_CDS"/>
    <property type="molecule type" value="Genomic_DNA"/>
</dbReference>
<dbReference type="Pfam" id="PF00907">
    <property type="entry name" value="T-box"/>
    <property type="match status" value="1"/>
</dbReference>
<feature type="compositionally biased region" description="Low complexity" evidence="6">
    <location>
        <begin position="404"/>
        <end position="422"/>
    </location>
</feature>
<evidence type="ECO:0000256" key="6">
    <source>
        <dbReference type="SAM" id="MobiDB-lite"/>
    </source>
</evidence>
<sequence length="520" mass="57291">MSKRVLTKIKFNEMITMNELVDLRMQQHIAHELYRQQIMQRIPDPFPPMLPIPMPRHVIMPPRVTLPGVEVTLQNDDLWKQFHQIGTEMIITKSDCRYKFSGSQWIPAGGAEPQSPQRMYLHPDSPATGSHWQAQPILFNKVKLTNNTLDSSGHIVLASMHKYQPRIHVIRTADLAQIPWAPQQGFVFPETEFVAVTAYQISPQQHKQQLQQQSGHDMSPLKSNAPSTAINITSASSICCDKPVTAYYNDNIVVVDGDGDGDVDGVGDGDGDGDGDGGGGGGGGGGRDGSDDVDVDVSTPTQIKRMRSSEAVCSNETSFLSTAPTSFDYMANSANQLFQQHSLQSSGASNDATSVAFMHHFQQNMQSLLRPSLVDLACSYFTRPQPLYPPHVYAAMAQHESMVAAEDTTRTATPTTTAQTTASRQLMSDDTLPQSPVNQYCNNNNSNNNNNNNNNNINTNSNSSQSNDQKKKGFSISAILGAAIFFISMKSNLKYTLNKILKIIKITLFFILRKPFGLHT</sequence>
<keyword evidence="4 5" id="KW-0539">Nucleus</keyword>
<dbReference type="STRING" id="67801.A0A1B0B9D0"/>
<dbReference type="SUPFAM" id="SSF49417">
    <property type="entry name" value="p53-like transcription factors"/>
    <property type="match status" value="1"/>
</dbReference>
<keyword evidence="2 5" id="KW-0238">DNA-binding</keyword>
<keyword evidence="9" id="KW-1185">Reference proteome</keyword>
<dbReference type="GO" id="GO:0005634">
    <property type="term" value="C:nucleus"/>
    <property type="evidence" value="ECO:0007669"/>
    <property type="project" value="UniProtKB-SubCell"/>
</dbReference>
<name>A0A1B0B9D0_9MUSC</name>
<dbReference type="InterPro" id="IPR046360">
    <property type="entry name" value="T-box_DNA-bd"/>
</dbReference>
<protein>
    <recommendedName>
        <fullName evidence="7">T-box domain-containing protein</fullName>
    </recommendedName>
</protein>
<evidence type="ECO:0000256" key="1">
    <source>
        <dbReference type="ARBA" id="ARBA00023015"/>
    </source>
</evidence>
<dbReference type="GO" id="GO:0000978">
    <property type="term" value="F:RNA polymerase II cis-regulatory region sequence-specific DNA binding"/>
    <property type="evidence" value="ECO:0007669"/>
    <property type="project" value="InterPro"/>
</dbReference>
<evidence type="ECO:0000256" key="5">
    <source>
        <dbReference type="PROSITE-ProRule" id="PRU00201"/>
    </source>
</evidence>
<dbReference type="PANTHER" id="PTHR11267:SF204">
    <property type="entry name" value="SPADETAIL"/>
    <property type="match status" value="1"/>
</dbReference>
<dbReference type="PRINTS" id="PR00938">
    <property type="entry name" value="BRACHYURY"/>
</dbReference>
<organism evidence="8 9">
    <name type="scientific">Glossina palpalis gambiensis</name>
    <dbReference type="NCBI Taxonomy" id="67801"/>
    <lineage>
        <taxon>Eukaryota</taxon>
        <taxon>Metazoa</taxon>
        <taxon>Ecdysozoa</taxon>
        <taxon>Arthropoda</taxon>
        <taxon>Hexapoda</taxon>
        <taxon>Insecta</taxon>
        <taxon>Pterygota</taxon>
        <taxon>Neoptera</taxon>
        <taxon>Endopterygota</taxon>
        <taxon>Diptera</taxon>
        <taxon>Brachycera</taxon>
        <taxon>Muscomorpha</taxon>
        <taxon>Hippoboscoidea</taxon>
        <taxon>Glossinidae</taxon>
        <taxon>Glossina</taxon>
    </lineage>
</organism>
<feature type="domain" description="T-box" evidence="7">
    <location>
        <begin position="63"/>
        <end position="200"/>
    </location>
</feature>
<keyword evidence="3" id="KW-0804">Transcription</keyword>
<dbReference type="VEuPathDB" id="VectorBase:GPPI022991"/>
<reference evidence="8" key="2">
    <citation type="submission" date="2020-05" db="UniProtKB">
        <authorList>
            <consortium name="EnsemblMetazoa"/>
        </authorList>
    </citation>
    <scope>IDENTIFICATION</scope>
    <source>
        <strain evidence="8">IAEA</strain>
    </source>
</reference>
<comment type="subcellular location">
    <subcellularLocation>
        <location evidence="5">Nucleus</location>
    </subcellularLocation>
</comment>
<accession>A0A1B0B9D0</accession>
<dbReference type="GO" id="GO:0045893">
    <property type="term" value="P:positive regulation of DNA-templated transcription"/>
    <property type="evidence" value="ECO:0007669"/>
    <property type="project" value="InterPro"/>
</dbReference>
<dbReference type="EnsemblMetazoa" id="GPPI022991-RA">
    <property type="protein sequence ID" value="GPPI022991-PA"/>
    <property type="gene ID" value="GPPI022991"/>
</dbReference>
<dbReference type="EMBL" id="JXJN01010362">
    <property type="status" value="NOT_ANNOTATED_CDS"/>
    <property type="molecule type" value="Genomic_DNA"/>
</dbReference>
<feature type="compositionally biased region" description="Low complexity" evidence="6">
    <location>
        <begin position="442"/>
        <end position="467"/>
    </location>
</feature>
<evidence type="ECO:0000313" key="9">
    <source>
        <dbReference type="Proteomes" id="UP000092460"/>
    </source>
</evidence>
<feature type="compositionally biased region" description="Gly residues" evidence="6">
    <location>
        <begin position="276"/>
        <end position="287"/>
    </location>
</feature>
<keyword evidence="1" id="KW-0805">Transcription regulation</keyword>
<evidence type="ECO:0000256" key="4">
    <source>
        <dbReference type="ARBA" id="ARBA00023242"/>
    </source>
</evidence>
<dbReference type="InterPro" id="IPR002070">
    <property type="entry name" value="TF_Brachyury"/>
</dbReference>
<dbReference type="Proteomes" id="UP000092460">
    <property type="component" value="Unassembled WGS sequence"/>
</dbReference>
<dbReference type="PROSITE" id="PS50252">
    <property type="entry name" value="TBOX_3"/>
    <property type="match status" value="1"/>
</dbReference>
<comment type="caution">
    <text evidence="5">Lacks conserved residue(s) required for the propagation of feature annotation.</text>
</comment>
<reference evidence="9" key="1">
    <citation type="submission" date="2015-01" db="EMBL/GenBank/DDBJ databases">
        <authorList>
            <person name="Aksoy S."/>
            <person name="Warren W."/>
            <person name="Wilson R.K."/>
        </authorList>
    </citation>
    <scope>NUCLEOTIDE SEQUENCE [LARGE SCALE GENOMIC DNA]</scope>
    <source>
        <strain evidence="9">IAEA</strain>
    </source>
</reference>
<feature type="region of interest" description="Disordered" evidence="6">
    <location>
        <begin position="205"/>
        <end position="226"/>
    </location>
</feature>
<dbReference type="InterPro" id="IPR001699">
    <property type="entry name" value="TF_T-box"/>
</dbReference>
<dbReference type="AlphaFoldDB" id="A0A1B0B9D0"/>
<dbReference type="PANTHER" id="PTHR11267">
    <property type="entry name" value="T-BOX PROTEIN-RELATED"/>
    <property type="match status" value="1"/>
</dbReference>
<evidence type="ECO:0000256" key="3">
    <source>
        <dbReference type="ARBA" id="ARBA00023163"/>
    </source>
</evidence>
<evidence type="ECO:0000256" key="2">
    <source>
        <dbReference type="ARBA" id="ARBA00023125"/>
    </source>
</evidence>
<dbReference type="GO" id="GO:0000785">
    <property type="term" value="C:chromatin"/>
    <property type="evidence" value="ECO:0007669"/>
    <property type="project" value="TreeGrafter"/>
</dbReference>
<evidence type="ECO:0000259" key="7">
    <source>
        <dbReference type="PROSITE" id="PS50252"/>
    </source>
</evidence>
<feature type="compositionally biased region" description="Acidic residues" evidence="6">
    <location>
        <begin position="259"/>
        <end position="275"/>
    </location>
</feature>
<feature type="region of interest" description="Disordered" evidence="6">
    <location>
        <begin position="259"/>
        <end position="294"/>
    </location>
</feature>
<dbReference type="GO" id="GO:0000981">
    <property type="term" value="F:DNA-binding transcription factor activity, RNA polymerase II-specific"/>
    <property type="evidence" value="ECO:0007669"/>
    <property type="project" value="TreeGrafter"/>
</dbReference>
<evidence type="ECO:0000313" key="8">
    <source>
        <dbReference type="EnsemblMetazoa" id="GPPI022991-PA"/>
    </source>
</evidence>
<dbReference type="GO" id="GO:0001708">
    <property type="term" value="P:cell fate specification"/>
    <property type="evidence" value="ECO:0007669"/>
    <property type="project" value="TreeGrafter"/>
</dbReference>
<feature type="region of interest" description="Disordered" evidence="6">
    <location>
        <begin position="404"/>
        <end position="469"/>
    </location>
</feature>